<feature type="chain" id="PRO_5040804925" description="peptidylprolyl isomerase" evidence="4">
    <location>
        <begin position="26"/>
        <end position="321"/>
    </location>
</feature>
<organism evidence="6 7">
    <name type="scientific">Scleromatobacter humisilvae</name>
    <dbReference type="NCBI Taxonomy" id="2897159"/>
    <lineage>
        <taxon>Bacteria</taxon>
        <taxon>Pseudomonadati</taxon>
        <taxon>Pseudomonadota</taxon>
        <taxon>Betaproteobacteria</taxon>
        <taxon>Burkholderiales</taxon>
        <taxon>Sphaerotilaceae</taxon>
        <taxon>Scleromatobacter</taxon>
    </lineage>
</organism>
<dbReference type="PROSITE" id="PS51318">
    <property type="entry name" value="TAT"/>
    <property type="match status" value="1"/>
</dbReference>
<name>A0A9X1YGR8_9BURK</name>
<feature type="signal peptide" evidence="4">
    <location>
        <begin position="1"/>
        <end position="25"/>
    </location>
</feature>
<evidence type="ECO:0000259" key="5">
    <source>
        <dbReference type="PROSITE" id="PS50072"/>
    </source>
</evidence>
<dbReference type="GO" id="GO:0003755">
    <property type="term" value="F:peptidyl-prolyl cis-trans isomerase activity"/>
    <property type="evidence" value="ECO:0007669"/>
    <property type="project" value="UniProtKB-KW"/>
</dbReference>
<dbReference type="PANTHER" id="PTHR43246">
    <property type="entry name" value="PEPTIDYL-PROLYL CIS-TRANS ISOMERASE CYP38, CHLOROPLASTIC"/>
    <property type="match status" value="1"/>
</dbReference>
<dbReference type="Gene3D" id="2.40.100.10">
    <property type="entry name" value="Cyclophilin-like"/>
    <property type="match status" value="1"/>
</dbReference>
<dbReference type="InterPro" id="IPR006311">
    <property type="entry name" value="TAT_signal"/>
</dbReference>
<dbReference type="InterPro" id="IPR044665">
    <property type="entry name" value="E_coli_cyclophilin_A-like"/>
</dbReference>
<dbReference type="AlphaFoldDB" id="A0A9X1YGR8"/>
<keyword evidence="2" id="KW-0697">Rotamase</keyword>
<gene>
    <name evidence="6" type="ORF">LPC04_09925</name>
</gene>
<reference evidence="6" key="1">
    <citation type="submission" date="2021-11" db="EMBL/GenBank/DDBJ databases">
        <title>BS-T2-15 a new species belonging to the Comamonadaceae family isolated from the soil of a French oak forest.</title>
        <authorList>
            <person name="Mieszkin S."/>
            <person name="Alain K."/>
        </authorList>
    </citation>
    <scope>NUCLEOTIDE SEQUENCE</scope>
    <source>
        <strain evidence="6">BS-T2-15</strain>
    </source>
</reference>
<sequence length="321" mass="34674">MPNRLPFLRLAAVAGLLVAAAAAHAQASAPAPAASAPKLRTAADIVREAPDSAWRRPDPNDVLAMTLPSGIVWIELAPRFAPLHADNIRKLVAQHYFDGLAVVRVQDNFVAQWGDPAADDDDATKGRSLGDAKRTLAPEFFISDKGLKIARLKDKDVFAPVTGFVDGFPVAADPRTHRAWIAHCYGTIGAGRGMTVDSGSGAELYAVIGQSPRGLDLNIAPVARVLQGMELLSSLPRGGQNMGFYDKPEQNVKITKVERLADMPEAARPDVRVFRTDTPQWNEVIESRRNRKDAWYVHPAGAIDLCNITVPVKIEAKAPAN</sequence>
<evidence type="ECO:0000256" key="4">
    <source>
        <dbReference type="SAM" id="SignalP"/>
    </source>
</evidence>
<evidence type="ECO:0000313" key="7">
    <source>
        <dbReference type="Proteomes" id="UP001139353"/>
    </source>
</evidence>
<feature type="domain" description="PPIase cyclophilin-type" evidence="5">
    <location>
        <begin position="59"/>
        <end position="259"/>
    </location>
</feature>
<keyword evidence="3 6" id="KW-0413">Isomerase</keyword>
<proteinExistence type="predicted"/>
<protein>
    <recommendedName>
        <fullName evidence="1">peptidylprolyl isomerase</fullName>
        <ecNumber evidence="1">5.2.1.8</ecNumber>
    </recommendedName>
</protein>
<evidence type="ECO:0000313" key="6">
    <source>
        <dbReference type="EMBL" id="MCK9686024.1"/>
    </source>
</evidence>
<dbReference type="InterPro" id="IPR029000">
    <property type="entry name" value="Cyclophilin-like_dom_sf"/>
</dbReference>
<dbReference type="Pfam" id="PF00160">
    <property type="entry name" value="Pro_isomerase"/>
    <property type="match status" value="1"/>
</dbReference>
<dbReference type="SUPFAM" id="SSF50891">
    <property type="entry name" value="Cyclophilin-like"/>
    <property type="match status" value="1"/>
</dbReference>
<dbReference type="RefSeq" id="WP_275682056.1">
    <property type="nucleotide sequence ID" value="NZ_JAJLJH010000002.1"/>
</dbReference>
<evidence type="ECO:0000256" key="2">
    <source>
        <dbReference type="ARBA" id="ARBA00023110"/>
    </source>
</evidence>
<dbReference type="InterPro" id="IPR002130">
    <property type="entry name" value="Cyclophilin-type_PPIase_dom"/>
</dbReference>
<accession>A0A9X1YGR8</accession>
<dbReference type="PROSITE" id="PS50072">
    <property type="entry name" value="CSA_PPIASE_2"/>
    <property type="match status" value="1"/>
</dbReference>
<dbReference type="EMBL" id="JAJLJH010000002">
    <property type="protein sequence ID" value="MCK9686024.1"/>
    <property type="molecule type" value="Genomic_DNA"/>
</dbReference>
<evidence type="ECO:0000256" key="1">
    <source>
        <dbReference type="ARBA" id="ARBA00013194"/>
    </source>
</evidence>
<dbReference type="Proteomes" id="UP001139353">
    <property type="component" value="Unassembled WGS sequence"/>
</dbReference>
<keyword evidence="4" id="KW-0732">Signal</keyword>
<keyword evidence="7" id="KW-1185">Reference proteome</keyword>
<comment type="caution">
    <text evidence="6">The sequence shown here is derived from an EMBL/GenBank/DDBJ whole genome shotgun (WGS) entry which is preliminary data.</text>
</comment>
<evidence type="ECO:0000256" key="3">
    <source>
        <dbReference type="ARBA" id="ARBA00023235"/>
    </source>
</evidence>
<dbReference type="EC" id="5.2.1.8" evidence="1"/>